<dbReference type="EMBL" id="UOFI01000085">
    <property type="protein sequence ID" value="VAW66798.1"/>
    <property type="molecule type" value="Genomic_DNA"/>
</dbReference>
<proteinExistence type="inferred from homology"/>
<comment type="similarity">
    <text evidence="1">Belongs to the SCO1/2 family.</text>
</comment>
<keyword evidence="2" id="KW-0812">Transmembrane</keyword>
<protein>
    <recommendedName>
        <fullName evidence="4">Thioredoxin domain-containing protein</fullName>
    </recommendedName>
</protein>
<dbReference type="AlphaFoldDB" id="A0A3B0XEV5"/>
<gene>
    <name evidence="3" type="ORF">MNBD_GAMMA09-2833</name>
</gene>
<dbReference type="SUPFAM" id="SSF52833">
    <property type="entry name" value="Thioredoxin-like"/>
    <property type="match status" value="1"/>
</dbReference>
<evidence type="ECO:0000313" key="3">
    <source>
        <dbReference type="EMBL" id="VAW66798.1"/>
    </source>
</evidence>
<dbReference type="Gene3D" id="3.40.30.10">
    <property type="entry name" value="Glutaredoxin"/>
    <property type="match status" value="1"/>
</dbReference>
<reference evidence="3" key="1">
    <citation type="submission" date="2018-06" db="EMBL/GenBank/DDBJ databases">
        <authorList>
            <person name="Zhirakovskaya E."/>
        </authorList>
    </citation>
    <scope>NUCLEOTIDE SEQUENCE</scope>
</reference>
<dbReference type="Pfam" id="PF02630">
    <property type="entry name" value="SCO1-SenC"/>
    <property type="match status" value="1"/>
</dbReference>
<evidence type="ECO:0000256" key="1">
    <source>
        <dbReference type="ARBA" id="ARBA00010996"/>
    </source>
</evidence>
<accession>A0A3B0XEV5</accession>
<keyword evidence="2" id="KW-1133">Transmembrane helix</keyword>
<sequence length="214" mass="24476">MTENQTVNNSPEIAAETKKKSNTVLWVMMVLFVLPYVAAFYFYFNRDQLDLGLLTSNYGTIVTPVRQLPEYDFKNIDSAAFKLSSLKGRWILLSIGSSSCQQDCADNLYKIRQIKKAVGQEYKRISKLFFLMDQKNIASFKTRLKDYPDMDVIIPSGEGYEAYLSNFSYKDMNIEDSIFVIDPLGNFMMVYPKGADASKILKDIERLLEVSKIG</sequence>
<name>A0A3B0XEV5_9ZZZZ</name>
<feature type="transmembrane region" description="Helical" evidence="2">
    <location>
        <begin position="24"/>
        <end position="44"/>
    </location>
</feature>
<evidence type="ECO:0008006" key="4">
    <source>
        <dbReference type="Google" id="ProtNLM"/>
    </source>
</evidence>
<evidence type="ECO:0000256" key="2">
    <source>
        <dbReference type="SAM" id="Phobius"/>
    </source>
</evidence>
<organism evidence="3">
    <name type="scientific">hydrothermal vent metagenome</name>
    <dbReference type="NCBI Taxonomy" id="652676"/>
    <lineage>
        <taxon>unclassified sequences</taxon>
        <taxon>metagenomes</taxon>
        <taxon>ecological metagenomes</taxon>
    </lineage>
</organism>
<keyword evidence="2" id="KW-0472">Membrane</keyword>
<dbReference type="InterPro" id="IPR036249">
    <property type="entry name" value="Thioredoxin-like_sf"/>
</dbReference>
<dbReference type="InterPro" id="IPR003782">
    <property type="entry name" value="SCO1/SenC"/>
</dbReference>